<evidence type="ECO:0000256" key="4">
    <source>
        <dbReference type="ARBA" id="ARBA00022833"/>
    </source>
</evidence>
<dbReference type="EC" id="3.5.4.2" evidence="7"/>
<keyword evidence="2 7" id="KW-0479">Metal-binding</keyword>
<keyword evidence="10" id="KW-1185">Reference proteome</keyword>
<comment type="similarity">
    <text evidence="7">Belongs to the metallo-dependent hydrolases superfamily. Adenosine and AMP deaminases family. Adenine deaminase type 2 subfamily.</text>
</comment>
<dbReference type="GO" id="GO:0008270">
    <property type="term" value="F:zinc ion binding"/>
    <property type="evidence" value="ECO:0007669"/>
    <property type="project" value="UniProtKB-UniRule"/>
</dbReference>
<comment type="function">
    <text evidence="7">Catalyzes the hydrolytic deamination of adenine to hypoxanthine. Plays an important role in the purine salvage pathway and in nitrogen catabolism.</text>
</comment>
<dbReference type="InterPro" id="IPR006330">
    <property type="entry name" value="Ado/ade_deaminase"/>
</dbReference>
<dbReference type="GO" id="GO:0005829">
    <property type="term" value="C:cytosol"/>
    <property type="evidence" value="ECO:0007669"/>
    <property type="project" value="TreeGrafter"/>
</dbReference>
<evidence type="ECO:0000313" key="9">
    <source>
        <dbReference type="EMBL" id="KAF3811895.1"/>
    </source>
</evidence>
<feature type="site" description="Important for catalytic activity" evidence="7">
    <location>
        <position position="234"/>
    </location>
</feature>
<dbReference type="GO" id="GO:0043103">
    <property type="term" value="P:hypoxanthine salvage"/>
    <property type="evidence" value="ECO:0007669"/>
    <property type="project" value="UniProtKB-UniRule"/>
</dbReference>
<name>A0A8H4FRK8_COLGL</name>
<dbReference type="SUPFAM" id="SSF51556">
    <property type="entry name" value="Metallo-dependent hydrolases"/>
    <property type="match status" value="1"/>
</dbReference>
<dbReference type="Proteomes" id="UP000613401">
    <property type="component" value="Unassembled WGS sequence"/>
</dbReference>
<keyword evidence="4 7" id="KW-0862">Zinc</keyword>
<evidence type="ECO:0000256" key="3">
    <source>
        <dbReference type="ARBA" id="ARBA00022801"/>
    </source>
</evidence>
<evidence type="ECO:0000256" key="6">
    <source>
        <dbReference type="ARBA" id="ARBA00023242"/>
    </source>
</evidence>
<evidence type="ECO:0000256" key="5">
    <source>
        <dbReference type="ARBA" id="ARBA00023080"/>
    </source>
</evidence>
<dbReference type="FunFam" id="3.20.20.140:FF:000039">
    <property type="entry name" value="Adenine deaminase"/>
    <property type="match status" value="1"/>
</dbReference>
<dbReference type="PROSITE" id="PS00485">
    <property type="entry name" value="A_DEAMINASE"/>
    <property type="match status" value="1"/>
</dbReference>
<keyword evidence="3 7" id="KW-0378">Hydrolase</keyword>
<dbReference type="Pfam" id="PF00962">
    <property type="entry name" value="A_deaminase"/>
    <property type="match status" value="1"/>
</dbReference>
<proteinExistence type="inferred from homology"/>
<feature type="binding site" evidence="7">
    <location>
        <position position="292"/>
    </location>
    <ligand>
        <name>substrate</name>
    </ligand>
</feature>
<accession>A0A8H4FRK8</accession>
<comment type="subcellular location">
    <subcellularLocation>
        <location evidence="7">Cytoplasm</location>
    </subcellularLocation>
    <subcellularLocation>
        <location evidence="7">Nucleus</location>
    </subcellularLocation>
</comment>
<dbReference type="EMBL" id="WVTB01000005">
    <property type="protein sequence ID" value="KAF3811895.1"/>
    <property type="molecule type" value="Genomic_DNA"/>
</dbReference>
<evidence type="ECO:0000256" key="7">
    <source>
        <dbReference type="HAMAP-Rule" id="MF_03145"/>
    </source>
</evidence>
<dbReference type="CDD" id="cd01320">
    <property type="entry name" value="ADA"/>
    <property type="match status" value="1"/>
</dbReference>
<feature type="active site" description="Proton donor" evidence="7">
    <location>
        <position position="213"/>
    </location>
</feature>
<dbReference type="NCBIfam" id="TIGR01430">
    <property type="entry name" value="aden_deam"/>
    <property type="match status" value="1"/>
</dbReference>
<sequence>MCNDKLHDFLVDLPKCEHHIHIEGSLGPELLFRLAEQNNISLPSDKDPAFASVEALYERYRNFTSLDDFLHYYFIGFSVLLTVTDFEKLGYAYFEKANLQGVRHAEVFFDPQAHTSRGVSYETVVEGLVRARRRAEADFNMTIEYIVCFLKHCPVEDGLRMFLEAKDAGHFADGTIAGVGASSSEAPYPPKMFKPIYDAAREAGVRRTAHAGEEGPAAFVVSALDDLDVQRVDHGRRSNEDEALMARLAQTKTLLSLCPISNVVLRGVTEIKELPIREFLDKGVRFSINSDDPAYFGGYILENYFAVQEAFKLTMEEWEGIAVGSVEGSWCSEERKTQLKKEIEAVVLVIVILDVIVVTSSVSTSWQLQAPQIS</sequence>
<dbReference type="GO" id="GO:0000034">
    <property type="term" value="F:adenine deaminase activity"/>
    <property type="evidence" value="ECO:0007669"/>
    <property type="project" value="UniProtKB-UniRule"/>
</dbReference>
<evidence type="ECO:0000256" key="1">
    <source>
        <dbReference type="ARBA" id="ARBA00022490"/>
    </source>
</evidence>
<evidence type="ECO:0000313" key="10">
    <source>
        <dbReference type="Proteomes" id="UP000613401"/>
    </source>
</evidence>
<reference evidence="9" key="1">
    <citation type="journal article" date="2020" name="Phytopathology">
        <title>Genome sequence and comparative analysis of Colletotrichum gloeosporioides isolated from Liriodendron leaves.</title>
        <authorList>
            <person name="Fu F.F."/>
            <person name="Hao Z."/>
            <person name="Wang P."/>
            <person name="Lu Y."/>
            <person name="Xue L.J."/>
            <person name="Wei G."/>
            <person name="Tian Y."/>
            <person name="Baishi H."/>
            <person name="Xu H."/>
            <person name="Shi J."/>
            <person name="Cheng T."/>
            <person name="Wang G."/>
            <person name="Yi Y."/>
            <person name="Chen J."/>
        </authorList>
    </citation>
    <scope>NUCLEOTIDE SEQUENCE</scope>
    <source>
        <strain evidence="9">Lc1</strain>
    </source>
</reference>
<protein>
    <recommendedName>
        <fullName evidence="7">Adenine deaminase</fullName>
        <shortName evidence="7">ADE</shortName>
        <ecNumber evidence="7">3.5.4.2</ecNumber>
    </recommendedName>
    <alternativeName>
        <fullName evidence="7">Adenine aminohydrolase</fullName>
        <shortName evidence="7">AAH</shortName>
    </alternativeName>
</protein>
<feature type="binding site" evidence="7">
    <location>
        <position position="19"/>
    </location>
    <ligand>
        <name>Zn(2+)</name>
        <dbReference type="ChEBI" id="CHEBI:29105"/>
        <note>catalytic</note>
    </ligand>
</feature>
<gene>
    <name evidence="7" type="primary">AAH1</name>
    <name evidence="9" type="ORF">GCG54_00003644</name>
</gene>
<dbReference type="InterPro" id="IPR028892">
    <property type="entry name" value="ADE"/>
</dbReference>
<feature type="domain" description="Adenosine deaminase" evidence="8">
    <location>
        <begin position="14"/>
        <end position="345"/>
    </location>
</feature>
<comment type="catalytic activity">
    <reaction evidence="7">
        <text>adenine + H2O + H(+) = hypoxanthine + NH4(+)</text>
        <dbReference type="Rhea" id="RHEA:23688"/>
        <dbReference type="ChEBI" id="CHEBI:15377"/>
        <dbReference type="ChEBI" id="CHEBI:15378"/>
        <dbReference type="ChEBI" id="CHEBI:16708"/>
        <dbReference type="ChEBI" id="CHEBI:17368"/>
        <dbReference type="ChEBI" id="CHEBI:28938"/>
        <dbReference type="EC" id="3.5.4.2"/>
    </reaction>
</comment>
<comment type="caution">
    <text evidence="9">The sequence shown here is derived from an EMBL/GenBank/DDBJ whole genome shotgun (WGS) entry which is preliminary data.</text>
</comment>
<keyword evidence="1 7" id="KW-0963">Cytoplasm</keyword>
<dbReference type="Gene3D" id="3.20.20.140">
    <property type="entry name" value="Metal-dependent hydrolases"/>
    <property type="match status" value="1"/>
</dbReference>
<dbReference type="HAMAP" id="MF_01962">
    <property type="entry name" value="Adenine_deaminase"/>
    <property type="match status" value="1"/>
</dbReference>
<dbReference type="PANTHER" id="PTHR43114">
    <property type="entry name" value="ADENINE DEAMINASE"/>
    <property type="match status" value="1"/>
</dbReference>
<dbReference type="InterPro" id="IPR001365">
    <property type="entry name" value="A_deaminase_dom"/>
</dbReference>
<reference evidence="9" key="2">
    <citation type="submission" date="2020-03" db="EMBL/GenBank/DDBJ databases">
        <authorList>
            <person name="Fu F.-F."/>
            <person name="Chen J."/>
        </authorList>
    </citation>
    <scope>NUCLEOTIDE SEQUENCE</scope>
    <source>
        <strain evidence="9">Lc1</strain>
    </source>
</reference>
<evidence type="ECO:0000259" key="8">
    <source>
        <dbReference type="Pfam" id="PF00962"/>
    </source>
</evidence>
<dbReference type="GO" id="GO:0009117">
    <property type="term" value="P:nucleotide metabolic process"/>
    <property type="evidence" value="ECO:0007669"/>
    <property type="project" value="UniProtKB-KW"/>
</dbReference>
<feature type="binding site" evidence="7">
    <location>
        <position position="21"/>
    </location>
    <ligand>
        <name>Zn(2+)</name>
        <dbReference type="ChEBI" id="CHEBI:29105"/>
        <note>catalytic</note>
    </ligand>
</feature>
<keyword evidence="6 7" id="KW-0539">Nucleus</keyword>
<feature type="binding site" evidence="7">
    <location>
        <position position="291"/>
    </location>
    <ligand>
        <name>Zn(2+)</name>
        <dbReference type="ChEBI" id="CHEBI:29105"/>
        <note>catalytic</note>
    </ligand>
</feature>
<dbReference type="GO" id="GO:0005634">
    <property type="term" value="C:nucleus"/>
    <property type="evidence" value="ECO:0007669"/>
    <property type="project" value="UniProtKB-SubCell"/>
</dbReference>
<dbReference type="InterPro" id="IPR032466">
    <property type="entry name" value="Metal_Hydrolase"/>
</dbReference>
<dbReference type="GO" id="GO:0009168">
    <property type="term" value="P:purine ribonucleoside monophosphate biosynthetic process"/>
    <property type="evidence" value="ECO:0007669"/>
    <property type="project" value="InterPro"/>
</dbReference>
<feature type="binding site" evidence="7">
    <location>
        <position position="210"/>
    </location>
    <ligand>
        <name>Zn(2+)</name>
        <dbReference type="ChEBI" id="CHEBI:29105"/>
        <note>catalytic</note>
    </ligand>
</feature>
<keyword evidence="5 7" id="KW-0546">Nucleotide metabolism</keyword>
<comment type="cofactor">
    <cofactor evidence="7">
        <name>Zn(2+)</name>
        <dbReference type="ChEBI" id="CHEBI:29105"/>
    </cofactor>
    <text evidence="7">Binds 1 zinc ion per subunit.</text>
</comment>
<organism evidence="9 10">
    <name type="scientific">Colletotrichum gloeosporioides</name>
    <name type="common">Anthracnose fungus</name>
    <name type="synonym">Glomerella cingulata</name>
    <dbReference type="NCBI Taxonomy" id="474922"/>
    <lineage>
        <taxon>Eukaryota</taxon>
        <taxon>Fungi</taxon>
        <taxon>Dikarya</taxon>
        <taxon>Ascomycota</taxon>
        <taxon>Pezizomycotina</taxon>
        <taxon>Sordariomycetes</taxon>
        <taxon>Hypocreomycetidae</taxon>
        <taxon>Glomerellales</taxon>
        <taxon>Glomerellaceae</taxon>
        <taxon>Colletotrichum</taxon>
        <taxon>Colletotrichum gloeosporioides species complex</taxon>
    </lineage>
</organism>
<dbReference type="InterPro" id="IPR006650">
    <property type="entry name" value="A/AMP_deam_AS"/>
</dbReference>
<dbReference type="AlphaFoldDB" id="A0A8H4FRK8"/>
<dbReference type="GO" id="GO:0006146">
    <property type="term" value="P:adenine catabolic process"/>
    <property type="evidence" value="ECO:0007669"/>
    <property type="project" value="UniProtKB-UniRule"/>
</dbReference>
<evidence type="ECO:0000256" key="2">
    <source>
        <dbReference type="ARBA" id="ARBA00022723"/>
    </source>
</evidence>
<dbReference type="PANTHER" id="PTHR43114:SF6">
    <property type="entry name" value="ADENINE DEAMINASE"/>
    <property type="match status" value="1"/>
</dbReference>